<name>A0A0R3WR40_HYDTA</name>
<organism evidence="3">
    <name type="scientific">Hydatigena taeniaeformis</name>
    <name type="common">Feline tapeworm</name>
    <name type="synonym">Taenia taeniaeformis</name>
    <dbReference type="NCBI Taxonomy" id="6205"/>
    <lineage>
        <taxon>Eukaryota</taxon>
        <taxon>Metazoa</taxon>
        <taxon>Spiralia</taxon>
        <taxon>Lophotrochozoa</taxon>
        <taxon>Platyhelminthes</taxon>
        <taxon>Cestoda</taxon>
        <taxon>Eucestoda</taxon>
        <taxon>Cyclophyllidea</taxon>
        <taxon>Taeniidae</taxon>
        <taxon>Hydatigera</taxon>
    </lineage>
</organism>
<gene>
    <name evidence="1" type="ORF">TTAC_LOCUS3215</name>
</gene>
<accession>A0A0R3WR40</accession>
<evidence type="ECO:0000313" key="2">
    <source>
        <dbReference type="Proteomes" id="UP000274429"/>
    </source>
</evidence>
<dbReference type="Proteomes" id="UP000274429">
    <property type="component" value="Unassembled WGS sequence"/>
</dbReference>
<protein>
    <submittedName>
        <fullName evidence="3">MOSC domain-containing protein</fullName>
    </submittedName>
</protein>
<sequence>MRIPVGVERRLAACEGTVEGLSWPLRMAKLVRVGIEDRGWWRPTLASAVTVGGRILDDFALIAAPGDAAGT</sequence>
<dbReference type="AlphaFoldDB" id="A0A0R3WR40"/>
<evidence type="ECO:0000313" key="3">
    <source>
        <dbReference type="WBParaSite" id="TTAC_0000323001-mRNA-1"/>
    </source>
</evidence>
<reference evidence="3" key="1">
    <citation type="submission" date="2017-02" db="UniProtKB">
        <authorList>
            <consortium name="WormBaseParasite"/>
        </authorList>
    </citation>
    <scope>IDENTIFICATION</scope>
</reference>
<dbReference type="EMBL" id="UYWX01002080">
    <property type="protein sequence ID" value="VDM22176.1"/>
    <property type="molecule type" value="Genomic_DNA"/>
</dbReference>
<evidence type="ECO:0000313" key="1">
    <source>
        <dbReference type="EMBL" id="VDM22176.1"/>
    </source>
</evidence>
<proteinExistence type="predicted"/>
<reference evidence="1 2" key="2">
    <citation type="submission" date="2018-11" db="EMBL/GenBank/DDBJ databases">
        <authorList>
            <consortium name="Pathogen Informatics"/>
        </authorList>
    </citation>
    <scope>NUCLEOTIDE SEQUENCE [LARGE SCALE GENOMIC DNA]</scope>
</reference>
<dbReference type="WBParaSite" id="TTAC_0000323001-mRNA-1">
    <property type="protein sequence ID" value="TTAC_0000323001-mRNA-1"/>
    <property type="gene ID" value="TTAC_0000323001"/>
</dbReference>
<keyword evidence="2" id="KW-1185">Reference proteome</keyword>